<reference evidence="2" key="1">
    <citation type="journal article" date="2018" name="Genome Announc.">
        <title>Ignatzschineria cameli sp. nov., isolated from necrotic foot tissue of dromedaries (Camelus dromedarius) and associated maggots (Wohlfahrtia species) in Dubai.</title>
        <authorList>
            <person name="Tsang C.C."/>
            <person name="Tang J.Y."/>
            <person name="Fong J.Y."/>
            <person name="Kinne J."/>
            <person name="Lee H.H."/>
            <person name="Joseph M."/>
            <person name="Jose S."/>
            <person name="Schuster R.K."/>
            <person name="Tang Y."/>
            <person name="Sivakumar S."/>
            <person name="Chen J.H."/>
            <person name="Teng J.L."/>
            <person name="Lau S.K."/>
            <person name="Wernery U."/>
            <person name="Woo P.C."/>
        </authorList>
    </citation>
    <scope>NUCLEOTIDE SEQUENCE</scope>
    <source>
        <strain evidence="2">UAE-HKU57</strain>
        <strain evidence="3">UAE-HKU58</strain>
    </source>
</reference>
<keyword evidence="5" id="KW-1185">Reference proteome</keyword>
<organism evidence="2 4">
    <name type="scientific">Ignatzschineria cameli</name>
    <dbReference type="NCBI Taxonomy" id="2182793"/>
    <lineage>
        <taxon>Bacteria</taxon>
        <taxon>Pseudomonadati</taxon>
        <taxon>Pseudomonadota</taxon>
        <taxon>Gammaproteobacteria</taxon>
        <taxon>Cardiobacteriales</taxon>
        <taxon>Ignatzschineriaceae</taxon>
        <taxon>Ignatzschineria</taxon>
    </lineage>
</organism>
<evidence type="ECO:0000313" key="4">
    <source>
        <dbReference type="Proteomes" id="UP000245059"/>
    </source>
</evidence>
<comment type="caution">
    <text evidence="2">The sequence shown here is derived from an EMBL/GenBank/DDBJ whole genome shotgun (WGS) entry which is preliminary data.</text>
</comment>
<dbReference type="Proteomes" id="UP000245059">
    <property type="component" value="Unassembled WGS sequence"/>
</dbReference>
<dbReference type="Proteomes" id="UP000245217">
    <property type="component" value="Unassembled WGS sequence"/>
</dbReference>
<proteinExistence type="predicted"/>
<protein>
    <recommendedName>
        <fullName evidence="1">Putative tail fiber protein gp53-like C-terminal domain-containing protein</fullName>
    </recommendedName>
</protein>
<dbReference type="InterPro" id="IPR054075">
    <property type="entry name" value="Gp53-like_C"/>
</dbReference>
<dbReference type="CDD" id="cd19958">
    <property type="entry name" value="pyocin_knob"/>
    <property type="match status" value="1"/>
</dbReference>
<feature type="domain" description="Putative tail fiber protein gp53-like C-terminal" evidence="1">
    <location>
        <begin position="320"/>
        <end position="407"/>
    </location>
</feature>
<dbReference type="OrthoDB" id="6455886at2"/>
<evidence type="ECO:0000313" key="3">
    <source>
        <dbReference type="EMBL" id="PWD90153.1"/>
    </source>
</evidence>
<dbReference type="AlphaFoldDB" id="A0A2U2AQQ2"/>
<dbReference type="Gene3D" id="2.60.40.3940">
    <property type="match status" value="1"/>
</dbReference>
<evidence type="ECO:0000259" key="1">
    <source>
        <dbReference type="Pfam" id="PF21882"/>
    </source>
</evidence>
<dbReference type="RefSeq" id="WP_109202149.1">
    <property type="nucleotide sequence ID" value="NZ_QEWS01000011.1"/>
</dbReference>
<reference evidence="4 5" key="2">
    <citation type="submission" date="2018-05" db="EMBL/GenBank/DDBJ databases">
        <title>Ignatzschineria dubaiensis sp. nov., isolated from necrotic foot tissues of dromedaries (Camelus dromedarius) and associated maggots in Dubai, United Arab Emirates.</title>
        <authorList>
            <person name="Tsang C.C."/>
            <person name="Tang J.Y.M."/>
            <person name="Fong J.Y.H."/>
            <person name="Kinne J."/>
            <person name="Lee H.H."/>
            <person name="Joseph M."/>
            <person name="Jose S."/>
            <person name="Schuster R.K."/>
            <person name="Tang Y."/>
            <person name="Sivakumar S."/>
            <person name="Chen J.H.K."/>
            <person name="Teng J.L.L."/>
            <person name="Lau S.K.P."/>
            <person name="Wernery U."/>
            <person name="Woo P.C.Y."/>
        </authorList>
    </citation>
    <scope>NUCLEOTIDE SEQUENCE [LARGE SCALE GENOMIC DNA]</scope>
    <source>
        <strain evidence="4">UAE-HKU57</strain>
        <strain evidence="5">UAE-HKU58</strain>
    </source>
</reference>
<dbReference type="EMBL" id="QEWW01000003">
    <property type="protein sequence ID" value="PWD86221.1"/>
    <property type="molecule type" value="Genomic_DNA"/>
</dbReference>
<name>A0A2U2AQQ2_9GAMM</name>
<evidence type="ECO:0000313" key="2">
    <source>
        <dbReference type="EMBL" id="PWD86221.1"/>
    </source>
</evidence>
<evidence type="ECO:0000313" key="5">
    <source>
        <dbReference type="Proteomes" id="UP000245217"/>
    </source>
</evidence>
<dbReference type="EMBL" id="QEWV01000010">
    <property type="protein sequence ID" value="PWD90153.1"/>
    <property type="molecule type" value="Genomic_DNA"/>
</dbReference>
<gene>
    <name evidence="2" type="ORF">DC077_05635</name>
    <name evidence="3" type="ORF">DC078_08675</name>
</gene>
<sequence>MKKEYPDILKLEGEKWQNPDPATGKLGTRVPAEWLQTTEDSLKSLTLEMLEVLKAAGINPNRLNNTQVRDAIKKIILNSSTSKLSDRTDQVATIKVVNDVNRSASTAQKTANNADAKAVKAQKTADSAIKNGGYLGTKDLNTLNSDKHAGIYHQTANANALAERHYPVKLAGTLFVLESAGITQLYITYNQGQRIFTRNNYGGKWDKWIELLDTSDILNNLGTSTNKTVSQKVVNDVNTKATTAQKTADGALVKAQNLKDLTNKATARVNLGLGNSAIRNMTSSLGDSKILVASQALVNSVNSKIKINTASKGRNGWWKCGATGVIYQWGTVDYEKYPGEIDVQVKFPIAFNIPLNAQVTRKSLGGHYADAWANLVKIDKTGMLVDLQHEGGSVRDARGFTWFAIGY</sequence>
<dbReference type="Pfam" id="PF21882">
    <property type="entry name" value="Gp53-like_C"/>
    <property type="match status" value="1"/>
</dbReference>
<accession>A0A2U2AQQ2</accession>